<dbReference type="PANTHER" id="PTHR23542:SF1">
    <property type="entry name" value="MAJOR FACILITATOR SUPERFAMILY (MFS) PROFILE DOMAIN-CONTAINING PROTEIN"/>
    <property type="match status" value="1"/>
</dbReference>
<feature type="domain" description="Major facilitator superfamily (MFS) profile" evidence="7">
    <location>
        <begin position="239"/>
        <end position="415"/>
    </location>
</feature>
<evidence type="ECO:0000256" key="6">
    <source>
        <dbReference type="SAM" id="Phobius"/>
    </source>
</evidence>
<keyword evidence="9" id="KW-1185">Reference proteome</keyword>
<feature type="compositionally biased region" description="Low complexity" evidence="5">
    <location>
        <begin position="8"/>
        <end position="23"/>
    </location>
</feature>
<evidence type="ECO:0000313" key="9">
    <source>
        <dbReference type="Proteomes" id="UP001206206"/>
    </source>
</evidence>
<feature type="transmembrane region" description="Helical" evidence="6">
    <location>
        <begin position="307"/>
        <end position="323"/>
    </location>
</feature>
<feature type="transmembrane region" description="Helical" evidence="6">
    <location>
        <begin position="72"/>
        <end position="92"/>
    </location>
</feature>
<dbReference type="SUPFAM" id="SSF103473">
    <property type="entry name" value="MFS general substrate transporter"/>
    <property type="match status" value="1"/>
</dbReference>
<feature type="region of interest" description="Disordered" evidence="5">
    <location>
        <begin position="1"/>
        <end position="25"/>
    </location>
</feature>
<comment type="subcellular location">
    <subcellularLocation>
        <location evidence="1">Cell membrane</location>
        <topology evidence="1">Multi-pass membrane protein</topology>
    </subcellularLocation>
</comment>
<sequence length="415" mass="42027">MTHETADTADTTRTPDAVATAAAGPSGPLGGYRELMGVPGAGRLAAASLVSKLPINMFSISVLLLVSPRYSYGAAGLTISAMLIANALTSPLRGRLADRHPVRPVLLGCLVCYLGGLAGLVASASARLPFAAVAGSAAVLGASFPPVTIMLRTYWRAVPGERTRASAYSLESAAMDLTLITGPALAGWLSTGLSPVLPLVLSGSLMTVAVLLMVTLRRPAARGAGDGARDWLGPLRPVALRKVFTAHVLFCAALAAVEVVLPIYAQKHHATGYSGVYLAGLSVGSILGALCLGAASAELRRRVQLPVLLGAFALGCCLLALAMHSSPSLVLLVCPLTGAAIGSTFAALFTTAGRLTPAGYDSEANGWMTSITQVGFAVGASSSAALAAGHGSSFFLVVTAPAIALAVPFLRGATD</sequence>
<dbReference type="Proteomes" id="UP001206206">
    <property type="component" value="Unassembled WGS sequence"/>
</dbReference>
<protein>
    <submittedName>
        <fullName evidence="8">MFS transporter</fullName>
    </submittedName>
</protein>
<dbReference type="EMBL" id="JANFNH010000001">
    <property type="protein sequence ID" value="MCQ4040518.1"/>
    <property type="molecule type" value="Genomic_DNA"/>
</dbReference>
<reference evidence="8 9" key="1">
    <citation type="submission" date="2022-06" db="EMBL/GenBank/DDBJ databases">
        <title>Draft genome sequence of type strain Streptomyces rubrisoli DSM 42083.</title>
        <authorList>
            <person name="Duangmal K."/>
            <person name="Klaysubun C."/>
        </authorList>
    </citation>
    <scope>NUCLEOTIDE SEQUENCE [LARGE SCALE GENOMIC DNA]</scope>
    <source>
        <strain evidence="8 9">DSM 42083</strain>
    </source>
</reference>
<evidence type="ECO:0000259" key="7">
    <source>
        <dbReference type="PROSITE" id="PS50850"/>
    </source>
</evidence>
<dbReference type="Gene3D" id="1.20.1250.20">
    <property type="entry name" value="MFS general substrate transporter like domains"/>
    <property type="match status" value="1"/>
</dbReference>
<feature type="transmembrane region" description="Helical" evidence="6">
    <location>
        <begin position="104"/>
        <end position="124"/>
    </location>
</feature>
<dbReference type="PANTHER" id="PTHR23542">
    <property type="match status" value="1"/>
</dbReference>
<dbReference type="InterPro" id="IPR036259">
    <property type="entry name" value="MFS_trans_sf"/>
</dbReference>
<evidence type="ECO:0000256" key="5">
    <source>
        <dbReference type="SAM" id="MobiDB-lite"/>
    </source>
</evidence>
<feature type="transmembrane region" description="Helical" evidence="6">
    <location>
        <begin position="393"/>
        <end position="410"/>
    </location>
</feature>
<organism evidence="8 9">
    <name type="scientific">Streptantibioticus rubrisoli</name>
    <dbReference type="NCBI Taxonomy" id="1387313"/>
    <lineage>
        <taxon>Bacteria</taxon>
        <taxon>Bacillati</taxon>
        <taxon>Actinomycetota</taxon>
        <taxon>Actinomycetes</taxon>
        <taxon>Kitasatosporales</taxon>
        <taxon>Streptomycetaceae</taxon>
        <taxon>Streptantibioticus</taxon>
    </lineage>
</organism>
<feature type="transmembrane region" description="Helical" evidence="6">
    <location>
        <begin position="364"/>
        <end position="387"/>
    </location>
</feature>
<keyword evidence="3 6" id="KW-1133">Transmembrane helix</keyword>
<evidence type="ECO:0000313" key="8">
    <source>
        <dbReference type="EMBL" id="MCQ4040518.1"/>
    </source>
</evidence>
<evidence type="ECO:0000256" key="2">
    <source>
        <dbReference type="ARBA" id="ARBA00022692"/>
    </source>
</evidence>
<keyword evidence="2 6" id="KW-0812">Transmembrane</keyword>
<dbReference type="Pfam" id="PF07690">
    <property type="entry name" value="MFS_1"/>
    <property type="match status" value="1"/>
</dbReference>
<feature type="transmembrane region" description="Helical" evidence="6">
    <location>
        <begin position="276"/>
        <end position="295"/>
    </location>
</feature>
<evidence type="ECO:0000256" key="3">
    <source>
        <dbReference type="ARBA" id="ARBA00022989"/>
    </source>
</evidence>
<evidence type="ECO:0000256" key="1">
    <source>
        <dbReference type="ARBA" id="ARBA00004651"/>
    </source>
</evidence>
<comment type="caution">
    <text evidence="8">The sequence shown here is derived from an EMBL/GenBank/DDBJ whole genome shotgun (WGS) entry which is preliminary data.</text>
</comment>
<feature type="transmembrane region" description="Helical" evidence="6">
    <location>
        <begin position="196"/>
        <end position="216"/>
    </location>
</feature>
<dbReference type="InterPro" id="IPR011701">
    <property type="entry name" value="MFS"/>
</dbReference>
<dbReference type="InterPro" id="IPR020846">
    <property type="entry name" value="MFS_dom"/>
</dbReference>
<feature type="transmembrane region" description="Helical" evidence="6">
    <location>
        <begin position="44"/>
        <end position="66"/>
    </location>
</feature>
<evidence type="ECO:0000256" key="4">
    <source>
        <dbReference type="ARBA" id="ARBA00023136"/>
    </source>
</evidence>
<dbReference type="RefSeq" id="WP_255924469.1">
    <property type="nucleotide sequence ID" value="NZ_JANFNH010000001.1"/>
</dbReference>
<dbReference type="PROSITE" id="PS50850">
    <property type="entry name" value="MFS"/>
    <property type="match status" value="1"/>
</dbReference>
<accession>A0ABT1P7Z9</accession>
<name>A0ABT1P7Z9_9ACTN</name>
<feature type="transmembrane region" description="Helical" evidence="6">
    <location>
        <begin position="130"/>
        <end position="151"/>
    </location>
</feature>
<keyword evidence="4 6" id="KW-0472">Membrane</keyword>
<feature type="transmembrane region" description="Helical" evidence="6">
    <location>
        <begin position="329"/>
        <end position="352"/>
    </location>
</feature>
<feature type="transmembrane region" description="Helical" evidence="6">
    <location>
        <begin position="243"/>
        <end position="264"/>
    </location>
</feature>
<gene>
    <name evidence="8" type="ORF">NON19_00405</name>
</gene>
<proteinExistence type="predicted"/>